<evidence type="ECO:0000313" key="1">
    <source>
        <dbReference type="EMBL" id="PGH57673.1"/>
    </source>
</evidence>
<dbReference type="AlphaFoldDB" id="A0A2B8BJG3"/>
<sequence>MSRRAFSRGLLVFVVSKEMAEAVQRVFHEQGEWPAVAELRRHVHIADNASALQAVRAIASWRTLPADPPARHHEAKDGRADT</sequence>
<dbReference type="OrthoDB" id="7307585at2"/>
<dbReference type="EMBL" id="PDKW01000039">
    <property type="protein sequence ID" value="PGH57673.1"/>
    <property type="molecule type" value="Genomic_DNA"/>
</dbReference>
<dbReference type="Proteomes" id="UP000225379">
    <property type="component" value="Unassembled WGS sequence"/>
</dbReference>
<gene>
    <name evidence="1" type="ORF">CRT60_06685</name>
</gene>
<protein>
    <submittedName>
        <fullName evidence="1">Uncharacterized protein</fullName>
    </submittedName>
</protein>
<proteinExistence type="predicted"/>
<comment type="caution">
    <text evidence="1">The sequence shown here is derived from an EMBL/GenBank/DDBJ whole genome shotgun (WGS) entry which is preliminary data.</text>
</comment>
<organism evidence="1 2">
    <name type="scientific">Azospirillum palustre</name>
    <dbReference type="NCBI Taxonomy" id="2044885"/>
    <lineage>
        <taxon>Bacteria</taxon>
        <taxon>Pseudomonadati</taxon>
        <taxon>Pseudomonadota</taxon>
        <taxon>Alphaproteobacteria</taxon>
        <taxon>Rhodospirillales</taxon>
        <taxon>Azospirillaceae</taxon>
        <taxon>Azospirillum</taxon>
    </lineage>
</organism>
<evidence type="ECO:0000313" key="2">
    <source>
        <dbReference type="Proteomes" id="UP000225379"/>
    </source>
</evidence>
<accession>A0A2B8BJG3</accession>
<reference evidence="2" key="1">
    <citation type="submission" date="2017-10" db="EMBL/GenBank/DDBJ databases">
        <authorList>
            <person name="Kravchenko I.K."/>
            <person name="Grouzdev D.S."/>
        </authorList>
    </citation>
    <scope>NUCLEOTIDE SEQUENCE [LARGE SCALE GENOMIC DNA]</scope>
    <source>
        <strain evidence="2">B2</strain>
    </source>
</reference>
<keyword evidence="2" id="KW-1185">Reference proteome</keyword>
<name>A0A2B8BJG3_9PROT</name>